<feature type="transmembrane region" description="Helical" evidence="2">
    <location>
        <begin position="100"/>
        <end position="121"/>
    </location>
</feature>
<gene>
    <name evidence="3" type="ORF">UFOPK3547_00846</name>
</gene>
<feature type="transmembrane region" description="Helical" evidence="2">
    <location>
        <begin position="31"/>
        <end position="51"/>
    </location>
</feature>
<name>A0A6J5ZQU0_9ZZZZ</name>
<evidence type="ECO:0000256" key="1">
    <source>
        <dbReference type="SAM" id="MobiDB-lite"/>
    </source>
</evidence>
<keyword evidence="2" id="KW-0472">Membrane</keyword>
<feature type="transmembrane region" description="Helical" evidence="2">
    <location>
        <begin position="133"/>
        <end position="161"/>
    </location>
</feature>
<feature type="region of interest" description="Disordered" evidence="1">
    <location>
        <begin position="275"/>
        <end position="320"/>
    </location>
</feature>
<keyword evidence="2" id="KW-1133">Transmembrane helix</keyword>
<organism evidence="3">
    <name type="scientific">freshwater metagenome</name>
    <dbReference type="NCBI Taxonomy" id="449393"/>
    <lineage>
        <taxon>unclassified sequences</taxon>
        <taxon>metagenomes</taxon>
        <taxon>ecological metagenomes</taxon>
    </lineage>
</organism>
<proteinExistence type="predicted"/>
<feature type="transmembrane region" description="Helical" evidence="2">
    <location>
        <begin position="181"/>
        <end position="204"/>
    </location>
</feature>
<dbReference type="EMBL" id="CAESAN010000061">
    <property type="protein sequence ID" value="CAB4343768.1"/>
    <property type="molecule type" value="Genomic_DNA"/>
</dbReference>
<keyword evidence="2" id="KW-0812">Transmembrane</keyword>
<feature type="transmembrane region" description="Helical" evidence="2">
    <location>
        <begin position="236"/>
        <end position="254"/>
    </location>
</feature>
<dbReference type="AlphaFoldDB" id="A0A6J5ZQU0"/>
<feature type="transmembrane region" description="Helical" evidence="2">
    <location>
        <begin position="211"/>
        <end position="230"/>
    </location>
</feature>
<protein>
    <submittedName>
        <fullName evidence="3">Unannotated protein</fullName>
    </submittedName>
</protein>
<accession>A0A6J5ZQU0</accession>
<evidence type="ECO:0000313" key="3">
    <source>
        <dbReference type="EMBL" id="CAB4343768.1"/>
    </source>
</evidence>
<sequence>MSPKLPQKQPPKPPQDPQITLAWEAANRKRAAICAWVAAGLTIVGSLLASMGTSSVPTFNNSVVTGPAAMNDLLAGQPIPPGRTAMQVLWFQDHLSPVNYVGTVLAGIAALLLFGVIVFLFKATRARNPGFGQATLIAGAFGAVAFGVGTMVAQLSSFIGISGFSGGNNLQASEALTGGPVYAGQILLTLGSFGLGFAFVMIGLNAMRVGLLTRFMGILAMIVGATFIIPQVDPQGVLRSFWLAVVAFVFILRWPGNKIPPAWLSGKAEPWPSLAAGRAEKSDASGPDSAPEPAPAPSLPQSSSNGDAADDLRKKRKRKK</sequence>
<reference evidence="3" key="1">
    <citation type="submission" date="2020-05" db="EMBL/GenBank/DDBJ databases">
        <authorList>
            <person name="Chiriac C."/>
            <person name="Salcher M."/>
            <person name="Ghai R."/>
            <person name="Kavagutti S V."/>
        </authorList>
    </citation>
    <scope>NUCLEOTIDE SEQUENCE</scope>
</reference>
<evidence type="ECO:0000256" key="2">
    <source>
        <dbReference type="SAM" id="Phobius"/>
    </source>
</evidence>